<keyword evidence="2" id="KW-1185">Reference proteome</keyword>
<gene>
    <name evidence="1" type="ordered locus">Bacsa_0758</name>
</gene>
<dbReference type="HOGENOM" id="CLU_1977158_0_0_10"/>
<dbReference type="KEGG" id="bsa:Bacsa_0758"/>
<organism evidence="1 2">
    <name type="scientific">Phocaeicola salanitronis (strain DSM 18170 / JCM 13657 / CCUG 60908 / BL78)</name>
    <name type="common">Bacteroides salanitronis</name>
    <dbReference type="NCBI Taxonomy" id="667015"/>
    <lineage>
        <taxon>Bacteria</taxon>
        <taxon>Pseudomonadati</taxon>
        <taxon>Bacteroidota</taxon>
        <taxon>Bacteroidia</taxon>
        <taxon>Bacteroidales</taxon>
        <taxon>Bacteroidaceae</taxon>
        <taxon>Phocaeicola</taxon>
    </lineage>
</organism>
<evidence type="ECO:0000313" key="1">
    <source>
        <dbReference type="EMBL" id="ADY35352.1"/>
    </source>
</evidence>
<dbReference type="Proteomes" id="UP000007486">
    <property type="component" value="Chromosome"/>
</dbReference>
<sequence length="126" mass="14742">MILSIEHRGTETRRKIYFYEYPQLANVGAGFARLYVSTWMFSGRQTLPLQVIGIMYDLLFQGFRACLNFAQVNFANCFRGCFPDFMRRIAGYLTNKIGKTDRKQTQKNLIEYYFIGKFKQALNCTS</sequence>
<reference evidence="1 2" key="1">
    <citation type="journal article" date="2011" name="Stand. Genomic Sci.">
        <title>Complete genome sequence of Bacteroides salanitronis type strain (BL78).</title>
        <authorList>
            <person name="Gronow S."/>
            <person name="Held B."/>
            <person name="Lucas S."/>
            <person name="Lapidus A."/>
            <person name="Del Rio T.G."/>
            <person name="Nolan M."/>
            <person name="Tice H."/>
            <person name="Deshpande S."/>
            <person name="Cheng J.F."/>
            <person name="Pitluck S."/>
            <person name="Liolios K."/>
            <person name="Pagani I."/>
            <person name="Ivanova N."/>
            <person name="Mavromatis K."/>
            <person name="Pati A."/>
            <person name="Tapia R."/>
            <person name="Han C."/>
            <person name="Goodwin L."/>
            <person name="Chen A."/>
            <person name="Palaniappan K."/>
            <person name="Land M."/>
            <person name="Hauser L."/>
            <person name="Chang Y.J."/>
            <person name="Jeffries C.D."/>
            <person name="Brambilla E.M."/>
            <person name="Rohde M."/>
            <person name="Goker M."/>
            <person name="Detter J.C."/>
            <person name="Woyke T."/>
            <person name="Bristow J."/>
            <person name="Markowitz V."/>
            <person name="Hugenholtz P."/>
            <person name="Kyrpides N.C."/>
            <person name="Klenk H.P."/>
            <person name="Eisen J.A."/>
        </authorList>
    </citation>
    <scope>NUCLEOTIDE SEQUENCE [LARGE SCALE GENOMIC DNA]</scope>
    <source>
        <strain evidence="1 2">DSM 18170</strain>
    </source>
</reference>
<dbReference type="STRING" id="667015.Bacsa_0758"/>
<protein>
    <submittedName>
        <fullName evidence="1">Uncharacterized protein</fullName>
    </submittedName>
</protein>
<dbReference type="EMBL" id="CP002530">
    <property type="protein sequence ID" value="ADY35352.1"/>
    <property type="molecule type" value="Genomic_DNA"/>
</dbReference>
<evidence type="ECO:0000313" key="2">
    <source>
        <dbReference type="Proteomes" id="UP000007486"/>
    </source>
</evidence>
<dbReference type="AlphaFoldDB" id="F0R1M9"/>
<name>F0R1M9_PHOSB</name>
<accession>F0R1M9</accession>
<proteinExistence type="predicted"/>